<dbReference type="GO" id="GO:0043565">
    <property type="term" value="F:sequence-specific DNA binding"/>
    <property type="evidence" value="ECO:0007669"/>
    <property type="project" value="TreeGrafter"/>
</dbReference>
<evidence type="ECO:0000256" key="1">
    <source>
        <dbReference type="ARBA" id="ARBA00004123"/>
    </source>
</evidence>
<evidence type="ECO:0000256" key="5">
    <source>
        <dbReference type="ARBA" id="ARBA00023242"/>
    </source>
</evidence>
<protein>
    <submittedName>
        <fullName evidence="6">Uncharacterized protein</fullName>
    </submittedName>
</protein>
<comment type="similarity">
    <text evidence="2">Belongs to the bHLH protein family.</text>
</comment>
<evidence type="ECO:0000313" key="7">
    <source>
        <dbReference type="Proteomes" id="UP001418222"/>
    </source>
</evidence>
<dbReference type="GO" id="GO:0046983">
    <property type="term" value="F:protein dimerization activity"/>
    <property type="evidence" value="ECO:0007669"/>
    <property type="project" value="InterPro"/>
</dbReference>
<dbReference type="PANTHER" id="PTHR31945:SF17">
    <property type="entry name" value="TRANSCRIPTION FACTOR FER-LIKE IRON DEFICIENCY-INDUCED TRANSCRIPTION FACTOR"/>
    <property type="match status" value="1"/>
</dbReference>
<organism evidence="6 7">
    <name type="scientific">Platanthera zijinensis</name>
    <dbReference type="NCBI Taxonomy" id="2320716"/>
    <lineage>
        <taxon>Eukaryota</taxon>
        <taxon>Viridiplantae</taxon>
        <taxon>Streptophyta</taxon>
        <taxon>Embryophyta</taxon>
        <taxon>Tracheophyta</taxon>
        <taxon>Spermatophyta</taxon>
        <taxon>Magnoliopsida</taxon>
        <taxon>Liliopsida</taxon>
        <taxon>Asparagales</taxon>
        <taxon>Orchidaceae</taxon>
        <taxon>Orchidoideae</taxon>
        <taxon>Orchideae</taxon>
        <taxon>Orchidinae</taxon>
        <taxon>Platanthera</taxon>
    </lineage>
</organism>
<dbReference type="GO" id="GO:0005634">
    <property type="term" value="C:nucleus"/>
    <property type="evidence" value="ECO:0007669"/>
    <property type="project" value="UniProtKB-SubCell"/>
</dbReference>
<dbReference type="Gene3D" id="4.10.280.10">
    <property type="entry name" value="Helix-loop-helix DNA-binding domain"/>
    <property type="match status" value="1"/>
</dbReference>
<dbReference type="InterPro" id="IPR051358">
    <property type="entry name" value="TF_AMS/ICE1/BHLH6-like"/>
</dbReference>
<accession>A0AAP0B8C9</accession>
<dbReference type="GO" id="GO:0003700">
    <property type="term" value="F:DNA-binding transcription factor activity"/>
    <property type="evidence" value="ECO:0007669"/>
    <property type="project" value="TreeGrafter"/>
</dbReference>
<keyword evidence="4" id="KW-0804">Transcription</keyword>
<dbReference type="AlphaFoldDB" id="A0AAP0B8C9"/>
<keyword evidence="5" id="KW-0539">Nucleus</keyword>
<evidence type="ECO:0000256" key="3">
    <source>
        <dbReference type="ARBA" id="ARBA00023015"/>
    </source>
</evidence>
<reference evidence="6 7" key="1">
    <citation type="journal article" date="2022" name="Nat. Plants">
        <title>Genomes of leafy and leafless Platanthera orchids illuminate the evolution of mycoheterotrophy.</title>
        <authorList>
            <person name="Li M.H."/>
            <person name="Liu K.W."/>
            <person name="Li Z."/>
            <person name="Lu H.C."/>
            <person name="Ye Q.L."/>
            <person name="Zhang D."/>
            <person name="Wang J.Y."/>
            <person name="Li Y.F."/>
            <person name="Zhong Z.M."/>
            <person name="Liu X."/>
            <person name="Yu X."/>
            <person name="Liu D.K."/>
            <person name="Tu X.D."/>
            <person name="Liu B."/>
            <person name="Hao Y."/>
            <person name="Liao X.Y."/>
            <person name="Jiang Y.T."/>
            <person name="Sun W.H."/>
            <person name="Chen J."/>
            <person name="Chen Y.Q."/>
            <person name="Ai Y."/>
            <person name="Zhai J.W."/>
            <person name="Wu S.S."/>
            <person name="Zhou Z."/>
            <person name="Hsiao Y.Y."/>
            <person name="Wu W.L."/>
            <person name="Chen Y.Y."/>
            <person name="Lin Y.F."/>
            <person name="Hsu J.L."/>
            <person name="Li C.Y."/>
            <person name="Wang Z.W."/>
            <person name="Zhao X."/>
            <person name="Zhong W.Y."/>
            <person name="Ma X.K."/>
            <person name="Ma L."/>
            <person name="Huang J."/>
            <person name="Chen G.Z."/>
            <person name="Huang M.Z."/>
            <person name="Huang L."/>
            <person name="Peng D.H."/>
            <person name="Luo Y.B."/>
            <person name="Zou S.Q."/>
            <person name="Chen S.P."/>
            <person name="Lan S."/>
            <person name="Tsai W.C."/>
            <person name="Van de Peer Y."/>
            <person name="Liu Z.J."/>
        </authorList>
    </citation>
    <scope>NUCLEOTIDE SEQUENCE [LARGE SCALE GENOMIC DNA]</scope>
    <source>
        <strain evidence="6">Lor287</strain>
    </source>
</reference>
<dbReference type="Proteomes" id="UP001418222">
    <property type="component" value="Unassembled WGS sequence"/>
</dbReference>
<comment type="caution">
    <text evidence="6">The sequence shown here is derived from an EMBL/GenBank/DDBJ whole genome shotgun (WGS) entry which is preliminary data.</text>
</comment>
<dbReference type="InterPro" id="IPR036638">
    <property type="entry name" value="HLH_DNA-bd_sf"/>
</dbReference>
<evidence type="ECO:0000256" key="2">
    <source>
        <dbReference type="ARBA" id="ARBA00005510"/>
    </source>
</evidence>
<evidence type="ECO:0000256" key="4">
    <source>
        <dbReference type="ARBA" id="ARBA00023163"/>
    </source>
</evidence>
<keyword evidence="3" id="KW-0805">Transcription regulation</keyword>
<keyword evidence="7" id="KW-1185">Reference proteome</keyword>
<evidence type="ECO:0000313" key="6">
    <source>
        <dbReference type="EMBL" id="KAK8930843.1"/>
    </source>
</evidence>
<proteinExistence type="inferred from homology"/>
<dbReference type="PANTHER" id="PTHR31945">
    <property type="entry name" value="TRANSCRIPTION FACTOR SCREAM2-RELATED"/>
    <property type="match status" value="1"/>
</dbReference>
<name>A0AAP0B8C9_9ASPA</name>
<comment type="subcellular location">
    <subcellularLocation>
        <location evidence="1">Nucleus</location>
    </subcellularLocation>
</comment>
<sequence length="277" mass="30187">MDSLFSFPVEDDHMLFQSGGDFNGYDFPIFDDKLLQEQMFDVVVDWECTSNFGTLGAPVDANPDDEIPPVEASCCGGGGGDRADARKHRYGYGYRVRYVSGTAVQQILKNKDTGTMDKSSIIGDAVAYVRELQGQEKKLAEEISNLESSSTCRRLREAVAAKEEKSISKGNILGVMAHQVGEKRFQVMIECNAEDGVSASSLYNAVHALECLRLESAAITHISDGYVCTLLQGSVGGDECWEDEVLGGGFSNQGRLPLHHKFNLLLLASMGDVVIKV</sequence>
<dbReference type="EMBL" id="JBBWWQ010000014">
    <property type="protein sequence ID" value="KAK8930843.1"/>
    <property type="molecule type" value="Genomic_DNA"/>
</dbReference>
<gene>
    <name evidence="6" type="ORF">KSP39_PZI016303</name>
</gene>